<proteinExistence type="predicted"/>
<protein>
    <submittedName>
        <fullName evidence="1">Uncharacterized protein</fullName>
    </submittedName>
</protein>
<evidence type="ECO:0000313" key="1">
    <source>
        <dbReference type="EMBL" id="JAD57019.1"/>
    </source>
</evidence>
<dbReference type="EMBL" id="GBRH01240876">
    <property type="protein sequence ID" value="JAD57019.1"/>
    <property type="molecule type" value="Transcribed_RNA"/>
</dbReference>
<reference evidence="1" key="1">
    <citation type="submission" date="2014-09" db="EMBL/GenBank/DDBJ databases">
        <authorList>
            <person name="Magalhaes I.L.F."/>
            <person name="Oliveira U."/>
            <person name="Santos F.R."/>
            <person name="Vidigal T.H.D.A."/>
            <person name="Brescovit A.D."/>
            <person name="Santos A.J."/>
        </authorList>
    </citation>
    <scope>NUCLEOTIDE SEQUENCE</scope>
    <source>
        <tissue evidence="1">Shoot tissue taken approximately 20 cm above the soil surface</tissue>
    </source>
</reference>
<reference evidence="1" key="2">
    <citation type="journal article" date="2015" name="Data Brief">
        <title>Shoot transcriptome of the giant reed, Arundo donax.</title>
        <authorList>
            <person name="Barrero R.A."/>
            <person name="Guerrero F.D."/>
            <person name="Moolhuijzen P."/>
            <person name="Goolsby J.A."/>
            <person name="Tidwell J."/>
            <person name="Bellgard S.E."/>
            <person name="Bellgard M.I."/>
        </authorList>
    </citation>
    <scope>NUCLEOTIDE SEQUENCE</scope>
    <source>
        <tissue evidence="1">Shoot tissue taken approximately 20 cm above the soil surface</tissue>
    </source>
</reference>
<dbReference type="AlphaFoldDB" id="A0A0A9AZ47"/>
<accession>A0A0A9AZ47</accession>
<organism evidence="1">
    <name type="scientific">Arundo donax</name>
    <name type="common">Giant reed</name>
    <name type="synonym">Donax arundinaceus</name>
    <dbReference type="NCBI Taxonomy" id="35708"/>
    <lineage>
        <taxon>Eukaryota</taxon>
        <taxon>Viridiplantae</taxon>
        <taxon>Streptophyta</taxon>
        <taxon>Embryophyta</taxon>
        <taxon>Tracheophyta</taxon>
        <taxon>Spermatophyta</taxon>
        <taxon>Magnoliopsida</taxon>
        <taxon>Liliopsida</taxon>
        <taxon>Poales</taxon>
        <taxon>Poaceae</taxon>
        <taxon>PACMAD clade</taxon>
        <taxon>Arundinoideae</taxon>
        <taxon>Arundineae</taxon>
        <taxon>Arundo</taxon>
    </lineage>
</organism>
<name>A0A0A9AZ47_ARUDO</name>
<sequence>MLESTGPSASSSEPPWSSAQLLWLLLCRSLPVSSRLLARFSAARSRCCYLVFAT</sequence>